<dbReference type="InterPro" id="IPR029329">
    <property type="entry name" value="DUF4472"/>
</dbReference>
<dbReference type="PANTHER" id="PTHR22106">
    <property type="entry name" value="COILED-COIL DOMAIN-CONTAINING PROTEIN 78"/>
    <property type="match status" value="1"/>
</dbReference>
<dbReference type="EMBL" id="KB199650">
    <property type="protein sequence ID" value="ESP05627.1"/>
    <property type="molecule type" value="Genomic_DNA"/>
</dbReference>
<dbReference type="RefSeq" id="XP_009044172.1">
    <property type="nucleotide sequence ID" value="XM_009045924.1"/>
</dbReference>
<dbReference type="Pfam" id="PF14739">
    <property type="entry name" value="DUF4472"/>
    <property type="match status" value="1"/>
</dbReference>
<reference evidence="3 4" key="1">
    <citation type="journal article" date="2013" name="Nature">
        <title>Insights into bilaterian evolution from three spiralian genomes.</title>
        <authorList>
            <person name="Simakov O."/>
            <person name="Marletaz F."/>
            <person name="Cho S.J."/>
            <person name="Edsinger-Gonzales E."/>
            <person name="Havlak P."/>
            <person name="Hellsten U."/>
            <person name="Kuo D.H."/>
            <person name="Larsson T."/>
            <person name="Lv J."/>
            <person name="Arendt D."/>
            <person name="Savage R."/>
            <person name="Osoegawa K."/>
            <person name="de Jong P."/>
            <person name="Grimwood J."/>
            <person name="Chapman J.A."/>
            <person name="Shapiro H."/>
            <person name="Aerts A."/>
            <person name="Otillar R.P."/>
            <person name="Terry A.Y."/>
            <person name="Boore J.L."/>
            <person name="Grigoriev I.V."/>
            <person name="Lindberg D.R."/>
            <person name="Seaver E.C."/>
            <person name="Weisblat D.A."/>
            <person name="Putnam N.H."/>
            <person name="Rokhsar D.S."/>
        </authorList>
    </citation>
    <scope>NUCLEOTIDE SEQUENCE [LARGE SCALE GENOMIC DNA]</scope>
</reference>
<organism evidence="3 4">
    <name type="scientific">Lottia gigantea</name>
    <name type="common">Giant owl limpet</name>
    <dbReference type="NCBI Taxonomy" id="225164"/>
    <lineage>
        <taxon>Eukaryota</taxon>
        <taxon>Metazoa</taxon>
        <taxon>Spiralia</taxon>
        <taxon>Lophotrochozoa</taxon>
        <taxon>Mollusca</taxon>
        <taxon>Gastropoda</taxon>
        <taxon>Patellogastropoda</taxon>
        <taxon>Lottioidea</taxon>
        <taxon>Lottiidae</taxon>
        <taxon>Lottia</taxon>
    </lineage>
</organism>
<keyword evidence="4" id="KW-1185">Reference proteome</keyword>
<dbReference type="AlphaFoldDB" id="V4BI65"/>
<sequence>MDAAEHVHSYKHTLNLDPSFFQLILKDQNERLQHRLESLTGKFGNLSNTKTDLSQQLLASEEEKLKVSQSLVEMQIENNKIKEDAEATKFELTNKIITLENQLLEAETERDRHLKGAKNAKEKLADMEKDRKDLADEYVGLKSNYSALSKEHTREVARNEELAIELLKSTALMRQVRVLTNGDTTVGDPNAEIARIKALVAKNSNGRIRVDQIIGDQSDRDRTAENILSRNRFYENEISRLKKDKGNDTERLEGRLTNIYKELTQARNLARERQHQVSELNAKLIILRGENESIQTQLNRMQHKVKDIGEDYRARLVKYIEDISEYVDKGSGVPNAATEARLREYTHSMLKDIRRSHRDRENQLSQAAQNYKHRLQNILRKFEEVLIAYRNMRQLCEARGISEADMGPDEHHLNLSDADIQSAHLKEIGRLKAELSNMRSDSESHKIRVSCGFSKRFDNNKDGPSSDSWGSLRKQMREFTLNTQQGLEQERARLLSENNVLKEQLRESQDYIDNHLVRYKEEILRLRRMCGIQEDAVLLSDSATHTVIRR</sequence>
<proteinExistence type="predicted"/>
<dbReference type="HOGENOM" id="CLU_032909_1_1_1"/>
<dbReference type="CTD" id="20229671"/>
<dbReference type="KEGG" id="lgi:LOTGIDRAFT_102894"/>
<gene>
    <name evidence="3" type="ORF">LOTGIDRAFT_102894</name>
</gene>
<evidence type="ECO:0000256" key="1">
    <source>
        <dbReference type="SAM" id="Coils"/>
    </source>
</evidence>
<dbReference type="OMA" id="WAGTSKK"/>
<dbReference type="STRING" id="225164.V4BI65"/>
<dbReference type="OrthoDB" id="2113965at2759"/>
<evidence type="ECO:0000313" key="4">
    <source>
        <dbReference type="Proteomes" id="UP000030746"/>
    </source>
</evidence>
<feature type="domain" description="DUF4472" evidence="2">
    <location>
        <begin position="60"/>
        <end position="166"/>
    </location>
</feature>
<evidence type="ECO:0000259" key="2">
    <source>
        <dbReference type="Pfam" id="PF14739"/>
    </source>
</evidence>
<dbReference type="PANTHER" id="PTHR22106:SF5">
    <property type="entry name" value="COILED-COIL DOMAIN-CONTAINING PROTEIN 78"/>
    <property type="match status" value="1"/>
</dbReference>
<dbReference type="GO" id="GO:0005737">
    <property type="term" value="C:cytoplasm"/>
    <property type="evidence" value="ECO:0007669"/>
    <property type="project" value="TreeGrafter"/>
</dbReference>
<name>V4BI65_LOTGI</name>
<keyword evidence="1" id="KW-0175">Coiled coil</keyword>
<feature type="coiled-coil region" evidence="1">
    <location>
        <begin position="224"/>
        <end position="283"/>
    </location>
</feature>
<evidence type="ECO:0000313" key="3">
    <source>
        <dbReference type="EMBL" id="ESP05627.1"/>
    </source>
</evidence>
<dbReference type="InterPro" id="IPR039873">
    <property type="entry name" value="CCDC78"/>
</dbReference>
<dbReference type="Proteomes" id="UP000030746">
    <property type="component" value="Unassembled WGS sequence"/>
</dbReference>
<dbReference type="GeneID" id="20229671"/>
<protein>
    <recommendedName>
        <fullName evidence="2">DUF4472 domain-containing protein</fullName>
    </recommendedName>
</protein>
<accession>V4BI65</accession>
<feature type="coiled-coil region" evidence="1">
    <location>
        <begin position="82"/>
        <end position="151"/>
    </location>
</feature>